<protein>
    <recommendedName>
        <fullName evidence="2">SWIM-type domain-containing protein</fullName>
    </recommendedName>
</protein>
<sequence length="111" mass="12191">MAKASDYVVVGEIDSDSQPGILHLIKRLRSNGALSCDCMAWRFARGEKTCKHVDAFRAAGLRSEIRNTVAAIKAGERDVAGIYKSAPMAIPPAFTEQPIPRPGVRRLRLRD</sequence>
<evidence type="ECO:0000313" key="1">
    <source>
        <dbReference type="EMBL" id="KKL99504.1"/>
    </source>
</evidence>
<proteinExistence type="predicted"/>
<organism evidence="1">
    <name type="scientific">marine sediment metagenome</name>
    <dbReference type="NCBI Taxonomy" id="412755"/>
    <lineage>
        <taxon>unclassified sequences</taxon>
        <taxon>metagenomes</taxon>
        <taxon>ecological metagenomes</taxon>
    </lineage>
</organism>
<evidence type="ECO:0008006" key="2">
    <source>
        <dbReference type="Google" id="ProtNLM"/>
    </source>
</evidence>
<dbReference type="EMBL" id="LAZR01017657">
    <property type="protein sequence ID" value="KKL99504.1"/>
    <property type="molecule type" value="Genomic_DNA"/>
</dbReference>
<name>A0A0F9GKT2_9ZZZZ</name>
<accession>A0A0F9GKT2</accession>
<dbReference type="AlphaFoldDB" id="A0A0F9GKT2"/>
<gene>
    <name evidence="1" type="ORF">LCGC14_1813710</name>
</gene>
<comment type="caution">
    <text evidence="1">The sequence shown here is derived from an EMBL/GenBank/DDBJ whole genome shotgun (WGS) entry which is preliminary data.</text>
</comment>
<reference evidence="1" key="1">
    <citation type="journal article" date="2015" name="Nature">
        <title>Complex archaea that bridge the gap between prokaryotes and eukaryotes.</title>
        <authorList>
            <person name="Spang A."/>
            <person name="Saw J.H."/>
            <person name="Jorgensen S.L."/>
            <person name="Zaremba-Niedzwiedzka K."/>
            <person name="Martijn J."/>
            <person name="Lind A.E."/>
            <person name="van Eijk R."/>
            <person name="Schleper C."/>
            <person name="Guy L."/>
            <person name="Ettema T.J."/>
        </authorList>
    </citation>
    <scope>NUCLEOTIDE SEQUENCE</scope>
</reference>